<dbReference type="GO" id="GO:0000981">
    <property type="term" value="F:DNA-binding transcription factor activity, RNA polymerase II-specific"/>
    <property type="evidence" value="ECO:0007669"/>
    <property type="project" value="TreeGrafter"/>
</dbReference>
<gene>
    <name evidence="5" type="ORF">FB45DRAFT_258887</name>
</gene>
<dbReference type="GO" id="GO:0005634">
    <property type="term" value="C:nucleus"/>
    <property type="evidence" value="ECO:0007669"/>
    <property type="project" value="UniProtKB-SubCell"/>
</dbReference>
<feature type="domain" description="Homeobox" evidence="4">
    <location>
        <begin position="546"/>
        <end position="606"/>
    </location>
</feature>
<feature type="compositionally biased region" description="Polar residues" evidence="3">
    <location>
        <begin position="257"/>
        <end position="270"/>
    </location>
</feature>
<dbReference type="AlphaFoldDB" id="A0AAD7B8C2"/>
<dbReference type="GO" id="GO:1990837">
    <property type="term" value="F:sequence-specific double-stranded DNA binding"/>
    <property type="evidence" value="ECO:0007669"/>
    <property type="project" value="TreeGrafter"/>
</dbReference>
<keyword evidence="6" id="KW-1185">Reference proteome</keyword>
<dbReference type="InterPro" id="IPR009057">
    <property type="entry name" value="Homeodomain-like_sf"/>
</dbReference>
<reference evidence="5" key="1">
    <citation type="submission" date="2023-03" db="EMBL/GenBank/DDBJ databases">
        <title>Massive genome expansion in bonnet fungi (Mycena s.s.) driven by repeated elements and novel gene families across ecological guilds.</title>
        <authorList>
            <consortium name="Lawrence Berkeley National Laboratory"/>
            <person name="Harder C.B."/>
            <person name="Miyauchi S."/>
            <person name="Viragh M."/>
            <person name="Kuo A."/>
            <person name="Thoen E."/>
            <person name="Andreopoulos B."/>
            <person name="Lu D."/>
            <person name="Skrede I."/>
            <person name="Drula E."/>
            <person name="Henrissat B."/>
            <person name="Morin E."/>
            <person name="Kohler A."/>
            <person name="Barry K."/>
            <person name="LaButti K."/>
            <person name="Morin E."/>
            <person name="Salamov A."/>
            <person name="Lipzen A."/>
            <person name="Mereny Z."/>
            <person name="Hegedus B."/>
            <person name="Baldrian P."/>
            <person name="Stursova M."/>
            <person name="Weitz H."/>
            <person name="Taylor A."/>
            <person name="Grigoriev I.V."/>
            <person name="Nagy L.G."/>
            <person name="Martin F."/>
            <person name="Kauserud H."/>
        </authorList>
    </citation>
    <scope>NUCLEOTIDE SEQUENCE</scope>
    <source>
        <strain evidence="5">9284</strain>
    </source>
</reference>
<feature type="region of interest" description="Disordered" evidence="3">
    <location>
        <begin position="449"/>
        <end position="472"/>
    </location>
</feature>
<accession>A0AAD7B8C2</accession>
<dbReference type="PANTHER" id="PTHR46255">
    <property type="entry name" value="SHORT STATURE HOMEOBOX"/>
    <property type="match status" value="1"/>
</dbReference>
<comment type="subcellular location">
    <subcellularLocation>
        <location evidence="1 2">Nucleus</location>
    </subcellularLocation>
</comment>
<dbReference type="PROSITE" id="PS50071">
    <property type="entry name" value="HOMEOBOX_2"/>
    <property type="match status" value="1"/>
</dbReference>
<evidence type="ECO:0000259" key="4">
    <source>
        <dbReference type="PROSITE" id="PS50071"/>
    </source>
</evidence>
<dbReference type="PANTHER" id="PTHR46255:SF3">
    <property type="entry name" value="HOMEOBOX DOMAIN-CONTAINING PROTEIN"/>
    <property type="match status" value="1"/>
</dbReference>
<keyword evidence="1 2" id="KW-0371">Homeobox</keyword>
<feature type="DNA-binding region" description="Homeobox" evidence="1">
    <location>
        <begin position="548"/>
        <end position="607"/>
    </location>
</feature>
<name>A0AAD7B8C2_9AGAR</name>
<dbReference type="Gene3D" id="1.10.10.60">
    <property type="entry name" value="Homeodomain-like"/>
    <property type="match status" value="1"/>
</dbReference>
<sequence>MSFISNANGVTLGEGTFTNVQGNLNIYPGVKRRREDSEDLHVFGERKRKQRRKEDREGMKSIRNENLSLVFEIGHGPGYLLHAGKIKGRAVIVKVFDAGRNAREHLDATVLLSQGLLHPNVLRIEGISSPTSIPHFIAYEDAHRKKAEGPLAAALRDDLDTSIELGFKMISSLSSGINYLDTQGIALPLRPENIDVFLDINDRFLLSLNPPTNATNTAHPEEHGTHSVWTLLNGLCQKVLRLANRALHDEDIERTPTAFNSSRSAETSRPSRGPSLEQAIVQSEEAVPSDSEEALPILPRREYVWRTMDVPQSLGTIAPQIARDLDLRRASINRLVFTDSGSIHRCPGYVREEVTLATRTADSAVVSHDAPTIQEVCSVCHEVVNSGEVFICVCGQEEPGSRPTFKCCSCKSWSHRDCGPTASESICSLCTTLQTLHEYVHDQHDLPIASDTTPAEAKPAAQPGSPSDLQRLGHFRDESYDFSNAPGDMPTSPEMQFSQEDYELQHGTIAAFEPSVPLQQLPPGVASETPTVQATSPYSQKPLLAVAPQRNRALITPHQSAVLHALFAQSRFPTSAMREEVGRSIGLSARRVRTWFQNHRRKVRRQTSGPAAAAAEYGPLPIAPKHAVDPEPLSFDSNSRWVDLPRRLVLIT</sequence>
<feature type="region of interest" description="Disordered" evidence="3">
    <location>
        <begin position="254"/>
        <end position="275"/>
    </location>
</feature>
<keyword evidence="1 2" id="KW-0539">Nucleus</keyword>
<evidence type="ECO:0000256" key="1">
    <source>
        <dbReference type="PROSITE-ProRule" id="PRU00108"/>
    </source>
</evidence>
<proteinExistence type="predicted"/>
<evidence type="ECO:0000256" key="3">
    <source>
        <dbReference type="SAM" id="MobiDB-lite"/>
    </source>
</evidence>
<evidence type="ECO:0000313" key="5">
    <source>
        <dbReference type="EMBL" id="KAJ7613929.1"/>
    </source>
</evidence>
<organism evidence="5 6">
    <name type="scientific">Roridomyces roridus</name>
    <dbReference type="NCBI Taxonomy" id="1738132"/>
    <lineage>
        <taxon>Eukaryota</taxon>
        <taxon>Fungi</taxon>
        <taxon>Dikarya</taxon>
        <taxon>Basidiomycota</taxon>
        <taxon>Agaricomycotina</taxon>
        <taxon>Agaricomycetes</taxon>
        <taxon>Agaricomycetidae</taxon>
        <taxon>Agaricales</taxon>
        <taxon>Marasmiineae</taxon>
        <taxon>Mycenaceae</taxon>
        <taxon>Roridomyces</taxon>
    </lineage>
</organism>
<evidence type="ECO:0000313" key="6">
    <source>
        <dbReference type="Proteomes" id="UP001221142"/>
    </source>
</evidence>
<dbReference type="Pfam" id="PF00046">
    <property type="entry name" value="Homeodomain"/>
    <property type="match status" value="1"/>
</dbReference>
<dbReference type="CDD" id="cd00086">
    <property type="entry name" value="homeodomain"/>
    <property type="match status" value="1"/>
</dbReference>
<dbReference type="SUPFAM" id="SSF46689">
    <property type="entry name" value="Homeodomain-like"/>
    <property type="match status" value="1"/>
</dbReference>
<dbReference type="EMBL" id="JARKIF010000027">
    <property type="protein sequence ID" value="KAJ7613929.1"/>
    <property type="molecule type" value="Genomic_DNA"/>
</dbReference>
<dbReference type="SMART" id="SM00389">
    <property type="entry name" value="HOX"/>
    <property type="match status" value="1"/>
</dbReference>
<dbReference type="Proteomes" id="UP001221142">
    <property type="component" value="Unassembled WGS sequence"/>
</dbReference>
<dbReference type="CDD" id="cd15489">
    <property type="entry name" value="PHD_SF"/>
    <property type="match status" value="1"/>
</dbReference>
<keyword evidence="1 2" id="KW-0238">DNA-binding</keyword>
<comment type="caution">
    <text evidence="5">The sequence shown here is derived from an EMBL/GenBank/DDBJ whole genome shotgun (WGS) entry which is preliminary data.</text>
</comment>
<dbReference type="InterPro" id="IPR052631">
    <property type="entry name" value="Paired_homeobox_Bicoid"/>
</dbReference>
<dbReference type="InterPro" id="IPR001356">
    <property type="entry name" value="HD"/>
</dbReference>
<evidence type="ECO:0000256" key="2">
    <source>
        <dbReference type="RuleBase" id="RU000682"/>
    </source>
</evidence>
<protein>
    <recommendedName>
        <fullName evidence="4">Homeobox domain-containing protein</fullName>
    </recommendedName>
</protein>